<comment type="caution">
    <text evidence="15">The sequence shown here is derived from an EMBL/GenBank/DDBJ whole genome shotgun (WGS) entry which is preliminary data.</text>
</comment>
<evidence type="ECO:0000256" key="8">
    <source>
        <dbReference type="ARBA" id="ARBA00022842"/>
    </source>
</evidence>
<dbReference type="Proteomes" id="UP000887229">
    <property type="component" value="Unassembled WGS sequence"/>
</dbReference>
<comment type="pathway">
    <text evidence="2">Lipid metabolism; sphingolipid metabolism.</text>
</comment>
<keyword evidence="15" id="KW-0540">Nuclease</keyword>
<feature type="domain" description="Endonuclease/exonuclease/phosphatase" evidence="14">
    <location>
        <begin position="15"/>
        <end position="290"/>
    </location>
</feature>
<dbReference type="PANTHER" id="PTHR16320">
    <property type="entry name" value="SPHINGOMYELINASE FAMILY MEMBER"/>
    <property type="match status" value="1"/>
</dbReference>
<dbReference type="GO" id="GO:0006665">
    <property type="term" value="P:sphingolipid metabolic process"/>
    <property type="evidence" value="ECO:0007669"/>
    <property type="project" value="UniProtKB-KW"/>
</dbReference>
<dbReference type="InterPro" id="IPR038772">
    <property type="entry name" value="Sph/SMPD2-like"/>
</dbReference>
<dbReference type="OrthoDB" id="387657at2759"/>
<gene>
    <name evidence="15" type="ORF">F5Z01DRAFT_667571</name>
</gene>
<evidence type="ECO:0000259" key="14">
    <source>
        <dbReference type="Pfam" id="PF03372"/>
    </source>
</evidence>
<protein>
    <submittedName>
        <fullName evidence="15">Endonuclease/exonuclease/phosphatase</fullName>
    </submittedName>
</protein>
<evidence type="ECO:0000313" key="16">
    <source>
        <dbReference type="Proteomes" id="UP000887229"/>
    </source>
</evidence>
<keyword evidence="9" id="KW-0746">Sphingolipid metabolism</keyword>
<keyword evidence="11" id="KW-0443">Lipid metabolism</keyword>
<keyword evidence="12 13" id="KW-0472">Membrane</keyword>
<evidence type="ECO:0000256" key="6">
    <source>
        <dbReference type="ARBA" id="ARBA00022723"/>
    </source>
</evidence>
<keyword evidence="8" id="KW-0460">Magnesium</keyword>
<name>A0A9P8CKG4_9HYPO</name>
<evidence type="ECO:0000256" key="9">
    <source>
        <dbReference type="ARBA" id="ARBA00022919"/>
    </source>
</evidence>
<keyword evidence="6" id="KW-0479">Metal-binding</keyword>
<evidence type="ECO:0000256" key="5">
    <source>
        <dbReference type="ARBA" id="ARBA00022692"/>
    </source>
</evidence>
<evidence type="ECO:0000313" key="15">
    <source>
        <dbReference type="EMBL" id="KAG9250017.1"/>
    </source>
</evidence>
<organism evidence="15 16">
    <name type="scientific">Emericellopsis atlantica</name>
    <dbReference type="NCBI Taxonomy" id="2614577"/>
    <lineage>
        <taxon>Eukaryota</taxon>
        <taxon>Fungi</taxon>
        <taxon>Dikarya</taxon>
        <taxon>Ascomycota</taxon>
        <taxon>Pezizomycotina</taxon>
        <taxon>Sordariomycetes</taxon>
        <taxon>Hypocreomycetidae</taxon>
        <taxon>Hypocreales</taxon>
        <taxon>Bionectriaceae</taxon>
        <taxon>Emericellopsis</taxon>
    </lineage>
</organism>
<dbReference type="GO" id="GO:0046872">
    <property type="term" value="F:metal ion binding"/>
    <property type="evidence" value="ECO:0007669"/>
    <property type="project" value="UniProtKB-KW"/>
</dbReference>
<dbReference type="GeneID" id="70295189"/>
<evidence type="ECO:0000256" key="10">
    <source>
        <dbReference type="ARBA" id="ARBA00022989"/>
    </source>
</evidence>
<dbReference type="EMBL" id="MU251285">
    <property type="protein sequence ID" value="KAG9250017.1"/>
    <property type="molecule type" value="Genomic_DNA"/>
</dbReference>
<sequence length="461" mass="51775">MATAQHDPPDEISVLTLNVWGLLHISALRPQRMTEIGKHINALAPAIVCLQELFTQSDYHLIRQATVDLLPYGKYYFSGAFGGGLAILSRYPIEESTFTPYTLNGRPTAFWRGDWFVGKGIARATIRIAPGPGGPQGLVDIFNTHTHAPYESGPRDSYITHRLAQSWQAGKLIRDSMHKGRLIIAAGDWNMRPDSLPYRLLLDQTTSALQDSWRALHPQSALGPNHKAPPTARHNIVENGMTSNNVLNTWRWSKEAQKKLLKGDPQPVSPDEADPHGQRLDYVFVSTSVAGSEDWLIKGAKVVMTERHPELHVSLSDHFGVLTTLKRPGADPSLPTQPAPKTAQVKDKYSLDMYDQILERLQWYTTREHSQKFWRRTRFYVGLLLWVACLVAVWFVPHSYIAFILMLVASLVLTGCTIEGLLSLLFFNSELRSLREFEWEIRNAKAVGSGNSQTTVYGSLQ</sequence>
<dbReference type="PANTHER" id="PTHR16320:SF24">
    <property type="entry name" value="PHOSPHODIESTERASE, PUTATIVE-RELATED"/>
    <property type="match status" value="1"/>
</dbReference>
<dbReference type="SUPFAM" id="SSF56219">
    <property type="entry name" value="DNase I-like"/>
    <property type="match status" value="1"/>
</dbReference>
<dbReference type="InterPro" id="IPR036691">
    <property type="entry name" value="Endo/exonu/phosph_ase_sf"/>
</dbReference>
<keyword evidence="10 13" id="KW-1133">Transmembrane helix</keyword>
<reference evidence="15" key="1">
    <citation type="journal article" date="2021" name="IMA Fungus">
        <title>Genomic characterization of three marine fungi, including Emericellopsis atlantica sp. nov. with signatures of a generalist lifestyle and marine biomass degradation.</title>
        <authorList>
            <person name="Hagestad O.C."/>
            <person name="Hou L."/>
            <person name="Andersen J.H."/>
            <person name="Hansen E.H."/>
            <person name="Altermark B."/>
            <person name="Li C."/>
            <person name="Kuhnert E."/>
            <person name="Cox R.J."/>
            <person name="Crous P.W."/>
            <person name="Spatafora J.W."/>
            <person name="Lail K."/>
            <person name="Amirebrahimi M."/>
            <person name="Lipzen A."/>
            <person name="Pangilinan J."/>
            <person name="Andreopoulos W."/>
            <person name="Hayes R.D."/>
            <person name="Ng V."/>
            <person name="Grigoriev I.V."/>
            <person name="Jackson S.A."/>
            <person name="Sutton T.D.S."/>
            <person name="Dobson A.D.W."/>
            <person name="Rama T."/>
        </authorList>
    </citation>
    <scope>NUCLEOTIDE SEQUENCE</scope>
    <source>
        <strain evidence="15">TS7</strain>
    </source>
</reference>
<comment type="pathway">
    <text evidence="3">Sphingolipid metabolism.</text>
</comment>
<keyword evidence="7" id="KW-0378">Hydrolase</keyword>
<dbReference type="AlphaFoldDB" id="A0A9P8CKG4"/>
<keyword evidence="16" id="KW-1185">Reference proteome</keyword>
<accession>A0A9P8CKG4</accession>
<evidence type="ECO:0000256" key="13">
    <source>
        <dbReference type="SAM" id="Phobius"/>
    </source>
</evidence>
<dbReference type="InterPro" id="IPR005135">
    <property type="entry name" value="Endo/exonuclease/phosphatase"/>
</dbReference>
<keyword evidence="5 13" id="KW-0812">Transmembrane</keyword>
<evidence type="ECO:0000256" key="11">
    <source>
        <dbReference type="ARBA" id="ARBA00023098"/>
    </source>
</evidence>
<evidence type="ECO:0000256" key="1">
    <source>
        <dbReference type="ARBA" id="ARBA00004141"/>
    </source>
</evidence>
<evidence type="ECO:0000256" key="3">
    <source>
        <dbReference type="ARBA" id="ARBA00004991"/>
    </source>
</evidence>
<dbReference type="RefSeq" id="XP_046113941.1">
    <property type="nucleotide sequence ID" value="XM_046264286.1"/>
</dbReference>
<evidence type="ECO:0000256" key="4">
    <source>
        <dbReference type="ARBA" id="ARBA00006335"/>
    </source>
</evidence>
<evidence type="ECO:0000256" key="12">
    <source>
        <dbReference type="ARBA" id="ARBA00023136"/>
    </source>
</evidence>
<dbReference type="Gene3D" id="3.60.10.10">
    <property type="entry name" value="Endonuclease/exonuclease/phosphatase"/>
    <property type="match status" value="1"/>
</dbReference>
<feature type="transmembrane region" description="Helical" evidence="13">
    <location>
        <begin position="402"/>
        <end position="427"/>
    </location>
</feature>
<evidence type="ECO:0000256" key="7">
    <source>
        <dbReference type="ARBA" id="ARBA00022801"/>
    </source>
</evidence>
<comment type="similarity">
    <text evidence="4">Belongs to the neutral sphingomyelinase family.</text>
</comment>
<dbReference type="Pfam" id="PF03372">
    <property type="entry name" value="Exo_endo_phos"/>
    <property type="match status" value="1"/>
</dbReference>
<proteinExistence type="inferred from homology"/>
<dbReference type="GO" id="GO:0016020">
    <property type="term" value="C:membrane"/>
    <property type="evidence" value="ECO:0007669"/>
    <property type="project" value="UniProtKB-SubCell"/>
</dbReference>
<dbReference type="GO" id="GO:0004767">
    <property type="term" value="F:sphingomyelin phosphodiesterase activity"/>
    <property type="evidence" value="ECO:0007669"/>
    <property type="project" value="InterPro"/>
</dbReference>
<dbReference type="GO" id="GO:0004519">
    <property type="term" value="F:endonuclease activity"/>
    <property type="evidence" value="ECO:0007669"/>
    <property type="project" value="UniProtKB-KW"/>
</dbReference>
<comment type="subcellular location">
    <subcellularLocation>
        <location evidence="1">Membrane</location>
        <topology evidence="1">Multi-pass membrane protein</topology>
    </subcellularLocation>
</comment>
<feature type="transmembrane region" description="Helical" evidence="13">
    <location>
        <begin position="379"/>
        <end position="396"/>
    </location>
</feature>
<keyword evidence="15" id="KW-0255">Endonuclease</keyword>
<evidence type="ECO:0000256" key="2">
    <source>
        <dbReference type="ARBA" id="ARBA00004760"/>
    </source>
</evidence>